<feature type="non-terminal residue" evidence="2">
    <location>
        <position position="143"/>
    </location>
</feature>
<evidence type="ECO:0000256" key="1">
    <source>
        <dbReference type="SAM" id="Phobius"/>
    </source>
</evidence>
<sequence length="143" mass="16232">MVLHPQRVLVIGNENSANEMTAQLAPIARTPVYRSIRRVSIFPPLPDARIQDIGAITRYSTSDKNKITVHLHDGSSIEYIDIVLFGTGYYPHVPYFQTLHPESCPNIMRHNAFHLQILYAHNPTLAFIGSTISFMSFFLAEFM</sequence>
<dbReference type="InterPro" id="IPR036188">
    <property type="entry name" value="FAD/NAD-bd_sf"/>
</dbReference>
<dbReference type="Proteomes" id="UP000092154">
    <property type="component" value="Unassembled WGS sequence"/>
</dbReference>
<gene>
    <name evidence="2" type="ORF">K503DRAFT_771250</name>
</gene>
<dbReference type="OrthoDB" id="66881at2759"/>
<protein>
    <recommendedName>
        <fullName evidence="4">FAD/NAD(P)-binding domain-containing protein</fullName>
    </recommendedName>
</protein>
<evidence type="ECO:0000313" key="2">
    <source>
        <dbReference type="EMBL" id="OAX37666.1"/>
    </source>
</evidence>
<dbReference type="AlphaFoldDB" id="A0A1B7MYJ0"/>
<keyword evidence="1" id="KW-0812">Transmembrane</keyword>
<dbReference type="InParanoid" id="A0A1B7MYJ0"/>
<dbReference type="EMBL" id="KV448338">
    <property type="protein sequence ID" value="OAX37666.1"/>
    <property type="molecule type" value="Genomic_DNA"/>
</dbReference>
<accession>A0A1B7MYJ0</accession>
<dbReference type="STRING" id="1314800.A0A1B7MYJ0"/>
<name>A0A1B7MYJ0_9AGAM</name>
<reference evidence="2 3" key="1">
    <citation type="submission" date="2016-06" db="EMBL/GenBank/DDBJ databases">
        <title>Comparative genomics of the ectomycorrhizal sister species Rhizopogon vinicolor and Rhizopogon vesiculosus (Basidiomycota: Boletales) reveals a divergence of the mating type B locus.</title>
        <authorList>
            <consortium name="DOE Joint Genome Institute"/>
            <person name="Mujic A.B."/>
            <person name="Kuo A."/>
            <person name="Tritt A."/>
            <person name="Lipzen A."/>
            <person name="Chen C."/>
            <person name="Johnson J."/>
            <person name="Sharma A."/>
            <person name="Barry K."/>
            <person name="Grigoriev I.V."/>
            <person name="Spatafora J.W."/>
        </authorList>
    </citation>
    <scope>NUCLEOTIDE SEQUENCE [LARGE SCALE GENOMIC DNA]</scope>
    <source>
        <strain evidence="2 3">AM-OR11-026</strain>
    </source>
</reference>
<dbReference type="Gene3D" id="3.50.50.60">
    <property type="entry name" value="FAD/NAD(P)-binding domain"/>
    <property type="match status" value="2"/>
</dbReference>
<organism evidence="2 3">
    <name type="scientific">Rhizopogon vinicolor AM-OR11-026</name>
    <dbReference type="NCBI Taxonomy" id="1314800"/>
    <lineage>
        <taxon>Eukaryota</taxon>
        <taxon>Fungi</taxon>
        <taxon>Dikarya</taxon>
        <taxon>Basidiomycota</taxon>
        <taxon>Agaricomycotina</taxon>
        <taxon>Agaricomycetes</taxon>
        <taxon>Agaricomycetidae</taxon>
        <taxon>Boletales</taxon>
        <taxon>Suillineae</taxon>
        <taxon>Rhizopogonaceae</taxon>
        <taxon>Rhizopogon</taxon>
    </lineage>
</organism>
<dbReference type="SUPFAM" id="SSF51905">
    <property type="entry name" value="FAD/NAD(P)-binding domain"/>
    <property type="match status" value="1"/>
</dbReference>
<evidence type="ECO:0000313" key="3">
    <source>
        <dbReference type="Proteomes" id="UP000092154"/>
    </source>
</evidence>
<keyword evidence="1" id="KW-0472">Membrane</keyword>
<proteinExistence type="predicted"/>
<feature type="transmembrane region" description="Helical" evidence="1">
    <location>
        <begin position="117"/>
        <end position="140"/>
    </location>
</feature>
<keyword evidence="1" id="KW-1133">Transmembrane helix</keyword>
<evidence type="ECO:0008006" key="4">
    <source>
        <dbReference type="Google" id="ProtNLM"/>
    </source>
</evidence>
<keyword evidence="3" id="KW-1185">Reference proteome</keyword>